<gene>
    <name evidence="10" type="ORF">E4U43_005726</name>
</gene>
<evidence type="ECO:0000256" key="9">
    <source>
        <dbReference type="SAM" id="SignalP"/>
    </source>
</evidence>
<keyword evidence="11" id="KW-1185">Reference proteome</keyword>
<dbReference type="GO" id="GO:0003723">
    <property type="term" value="F:RNA binding"/>
    <property type="evidence" value="ECO:0007669"/>
    <property type="project" value="InterPro"/>
</dbReference>
<dbReference type="OrthoDB" id="5425539at2759"/>
<dbReference type="GO" id="GO:0046589">
    <property type="term" value="F:ribonuclease T1 activity"/>
    <property type="evidence" value="ECO:0007669"/>
    <property type="project" value="UniProtKB-EC"/>
</dbReference>
<evidence type="ECO:0000313" key="10">
    <source>
        <dbReference type="EMBL" id="KAG5986030.1"/>
    </source>
</evidence>
<comment type="caution">
    <text evidence="10">The sequence shown here is derived from an EMBL/GenBank/DDBJ whole genome shotgun (WGS) entry which is preliminary data.</text>
</comment>
<reference evidence="10" key="1">
    <citation type="journal article" date="2020" name="bioRxiv">
        <title>Whole genome comparisons of ergot fungi reveals the divergence and evolution of species within the genus Claviceps are the result of varying mechanisms driving genome evolution and host range expansion.</title>
        <authorList>
            <person name="Wyka S.A."/>
            <person name="Mondo S.J."/>
            <person name="Liu M."/>
            <person name="Dettman J."/>
            <person name="Nalam V."/>
            <person name="Broders K.D."/>
        </authorList>
    </citation>
    <scope>NUCLEOTIDE SEQUENCE</scope>
    <source>
        <strain evidence="10">CCC 602</strain>
    </source>
</reference>
<feature type="chain" id="PRO_5040388515" description="ribonuclease T1" evidence="9">
    <location>
        <begin position="18"/>
        <end position="154"/>
    </location>
</feature>
<dbReference type="Gene3D" id="3.10.450.30">
    <property type="entry name" value="Microbial ribonucleases"/>
    <property type="match status" value="1"/>
</dbReference>
<feature type="signal peptide" evidence="9">
    <location>
        <begin position="1"/>
        <end position="17"/>
    </location>
</feature>
<evidence type="ECO:0000256" key="5">
    <source>
        <dbReference type="ARBA" id="ARBA00022801"/>
    </source>
</evidence>
<protein>
    <recommendedName>
        <fullName evidence="2">ribonuclease T1</fullName>
        <ecNumber evidence="2">4.6.1.24</ecNumber>
    </recommendedName>
</protein>
<evidence type="ECO:0000256" key="4">
    <source>
        <dbReference type="ARBA" id="ARBA00022759"/>
    </source>
</evidence>
<evidence type="ECO:0000256" key="3">
    <source>
        <dbReference type="ARBA" id="ARBA00022722"/>
    </source>
</evidence>
<dbReference type="EC" id="4.6.1.24" evidence="2"/>
<evidence type="ECO:0000313" key="11">
    <source>
        <dbReference type="Proteomes" id="UP000748025"/>
    </source>
</evidence>
<organism evidence="10 11">
    <name type="scientific">Claviceps pusilla</name>
    <dbReference type="NCBI Taxonomy" id="123648"/>
    <lineage>
        <taxon>Eukaryota</taxon>
        <taxon>Fungi</taxon>
        <taxon>Dikarya</taxon>
        <taxon>Ascomycota</taxon>
        <taxon>Pezizomycotina</taxon>
        <taxon>Sordariomycetes</taxon>
        <taxon>Hypocreomycetidae</taxon>
        <taxon>Hypocreales</taxon>
        <taxon>Clavicipitaceae</taxon>
        <taxon>Claviceps</taxon>
    </lineage>
</organism>
<dbReference type="EMBL" id="SRPW01003805">
    <property type="protein sequence ID" value="KAG5986030.1"/>
    <property type="molecule type" value="Genomic_DNA"/>
</dbReference>
<keyword evidence="4" id="KW-0255">Endonuclease</keyword>
<keyword evidence="7" id="KW-0456">Lyase</keyword>
<name>A0A9P7N2K9_9HYPO</name>
<keyword evidence="6" id="KW-1015">Disulfide bond</keyword>
<dbReference type="PANTHER" id="PTHR42104:SF1">
    <property type="entry name" value="EXTRACELLULAR GUANYL-SPECIFIC RIBONUCLEASE RNTA (AFU_ORTHOLOGUE AFUA_4G03230)"/>
    <property type="match status" value="1"/>
</dbReference>
<dbReference type="SUPFAM" id="SSF53933">
    <property type="entry name" value="Microbial ribonucleases"/>
    <property type="match status" value="1"/>
</dbReference>
<dbReference type="AlphaFoldDB" id="A0A9P7N2K9"/>
<evidence type="ECO:0000256" key="7">
    <source>
        <dbReference type="ARBA" id="ARBA00023239"/>
    </source>
</evidence>
<dbReference type="Pfam" id="PF00545">
    <property type="entry name" value="Ribonuclease"/>
    <property type="match status" value="1"/>
</dbReference>
<dbReference type="InterPro" id="IPR016191">
    <property type="entry name" value="Ribonuclease/ribotoxin"/>
</dbReference>
<comment type="catalytic activity">
    <reaction evidence="8">
        <text>[RNA] containing guanosine + H2O = an [RNA fragment]-3'-guanosine-3'-phosphate + a 5'-hydroxy-ribonucleotide-3'-[RNA fragment].</text>
        <dbReference type="EC" id="4.6.1.24"/>
    </reaction>
</comment>
<evidence type="ECO:0000256" key="2">
    <source>
        <dbReference type="ARBA" id="ARBA00012549"/>
    </source>
</evidence>
<comment type="similarity">
    <text evidence="1">Belongs to the ribonuclease N1/T1 family.</text>
</comment>
<dbReference type="InterPro" id="IPR000026">
    <property type="entry name" value="N1-like"/>
</dbReference>
<dbReference type="GO" id="GO:0016787">
    <property type="term" value="F:hydrolase activity"/>
    <property type="evidence" value="ECO:0007669"/>
    <property type="project" value="UniProtKB-KW"/>
</dbReference>
<keyword evidence="9" id="KW-0732">Signal</keyword>
<evidence type="ECO:0000256" key="8">
    <source>
        <dbReference type="ARBA" id="ARBA00034015"/>
    </source>
</evidence>
<evidence type="ECO:0000256" key="1">
    <source>
        <dbReference type="ARBA" id="ARBA00009006"/>
    </source>
</evidence>
<accession>A0A9P7N2K9</accession>
<dbReference type="PANTHER" id="PTHR42104">
    <property type="entry name" value="EXTRACELLULAR GUANYL-SPECIFIC RIBONUCLEASE RNTA (AFU_ORTHOLOGUE AFUA_4G03230)"/>
    <property type="match status" value="1"/>
</dbReference>
<keyword evidence="5" id="KW-0378">Hydrolase</keyword>
<dbReference type="Proteomes" id="UP000748025">
    <property type="component" value="Unassembled WGS sequence"/>
</dbReference>
<evidence type="ECO:0000256" key="6">
    <source>
        <dbReference type="ARBA" id="ARBA00023157"/>
    </source>
</evidence>
<keyword evidence="3" id="KW-0540">Nuclease</keyword>
<sequence>MRPSLAFLLPLVLVVAAVRESAVCNTYQYSAAAVSAAVDAACPRVKKSTTVGDNSYPHRYNNYEKFSLKGLSGPFYEFPIMSNGQVYYGGNPGPDRVILTKDCTTAGVLTHQGAANNAFLECRMIPTSSASTVLSDTRSLLAIYLAMMTLVFAA</sequence>
<proteinExistence type="inferred from homology"/>